<dbReference type="Proteomes" id="UP000010433">
    <property type="component" value="Unassembled WGS sequence"/>
</dbReference>
<organism evidence="1 2">
    <name type="scientific">Hoylesella saccharolytica F0055</name>
    <dbReference type="NCBI Taxonomy" id="1127699"/>
    <lineage>
        <taxon>Bacteria</taxon>
        <taxon>Pseudomonadati</taxon>
        <taxon>Bacteroidota</taxon>
        <taxon>Bacteroidia</taxon>
        <taxon>Bacteroidales</taxon>
        <taxon>Prevotellaceae</taxon>
        <taxon>Hoylesella</taxon>
    </lineage>
</organism>
<dbReference type="STRING" id="1127699.HMPREF9151_02541"/>
<gene>
    <name evidence="1" type="ORF">HMPREF9151_02541</name>
</gene>
<dbReference type="PATRIC" id="fig|1127699.3.peg.2335"/>
<evidence type="ECO:0000313" key="2">
    <source>
        <dbReference type="Proteomes" id="UP000010433"/>
    </source>
</evidence>
<evidence type="ECO:0000313" key="1">
    <source>
        <dbReference type="EMBL" id="EKX96139.1"/>
    </source>
</evidence>
<dbReference type="AlphaFoldDB" id="L1MYQ8"/>
<name>L1MYQ8_9BACT</name>
<accession>L1MYQ8</accession>
<keyword evidence="2" id="KW-1185">Reference proteome</keyword>
<proteinExistence type="predicted"/>
<dbReference type="HOGENOM" id="CLU_3237841_0_0_10"/>
<comment type="caution">
    <text evidence="1">The sequence shown here is derived from an EMBL/GenBank/DDBJ whole genome shotgun (WGS) entry which is preliminary data.</text>
</comment>
<reference evidence="1 2" key="1">
    <citation type="submission" date="2012-05" db="EMBL/GenBank/DDBJ databases">
        <authorList>
            <person name="Weinstock G."/>
            <person name="Sodergren E."/>
            <person name="Lobos E.A."/>
            <person name="Fulton L."/>
            <person name="Fulton R."/>
            <person name="Courtney L."/>
            <person name="Fronick C."/>
            <person name="O'Laughlin M."/>
            <person name="Godfrey J."/>
            <person name="Wilson R.M."/>
            <person name="Miner T."/>
            <person name="Farmer C."/>
            <person name="Delehaunty K."/>
            <person name="Cordes M."/>
            <person name="Minx P."/>
            <person name="Tomlinson C."/>
            <person name="Chen J."/>
            <person name="Wollam A."/>
            <person name="Pepin K.H."/>
            <person name="Bhonagiri V."/>
            <person name="Zhang X."/>
            <person name="Suruliraj S."/>
            <person name="Warren W."/>
            <person name="Mitreva M."/>
            <person name="Mardis E.R."/>
            <person name="Wilson R.K."/>
        </authorList>
    </citation>
    <scope>NUCLEOTIDE SEQUENCE [LARGE SCALE GENOMIC DNA]</scope>
    <source>
        <strain evidence="1 2">F0055</strain>
    </source>
</reference>
<protein>
    <submittedName>
        <fullName evidence="1">Uncharacterized protein</fullName>
    </submittedName>
</protein>
<sequence length="43" mass="4892">MGITKKFLHSFTPYYIGGLFSPFGIEKEILVVSHLIIQKVILL</sequence>
<dbReference type="EMBL" id="AMEP01000164">
    <property type="protein sequence ID" value="EKX96139.1"/>
    <property type="molecule type" value="Genomic_DNA"/>
</dbReference>